<keyword evidence="2" id="KW-1185">Reference proteome</keyword>
<evidence type="ECO:0000313" key="1">
    <source>
        <dbReference type="EMBL" id="RAJ22447.1"/>
    </source>
</evidence>
<sequence>MSYYIVGMYDVRVFGFLDRQTSAPSRHNLYGIERCWNWESNCKVGALGCQHDKILDRFHGDTTPQLPILDFKISAPSSLNKIKSFFVNPIQQKSYLYICNESPIYHIPEFFSAICYPGAARFAAFPSYFLGPAPWVKNSRGQRSGLGPGQGQLFWPLKPSFSDRRKKVKKKWANLLFAKEKGLYICTPQTRWPRPPRARKNVHVQTKKRKAKFSKKKFCRSKKRLYVCSRKKRQRWERRVH</sequence>
<dbReference type="EMBL" id="QLLQ01000009">
    <property type="protein sequence ID" value="RAJ22447.1"/>
    <property type="molecule type" value="Genomic_DNA"/>
</dbReference>
<gene>
    <name evidence="1" type="ORF">LX77_02392</name>
</gene>
<organism evidence="1 2">
    <name type="scientific">Gelidibacter algens</name>
    <dbReference type="NCBI Taxonomy" id="49280"/>
    <lineage>
        <taxon>Bacteria</taxon>
        <taxon>Pseudomonadati</taxon>
        <taxon>Bacteroidota</taxon>
        <taxon>Flavobacteriia</taxon>
        <taxon>Flavobacteriales</taxon>
        <taxon>Flavobacteriaceae</taxon>
        <taxon>Gelidibacter</taxon>
    </lineage>
</organism>
<evidence type="ECO:0000313" key="2">
    <source>
        <dbReference type="Proteomes" id="UP000248987"/>
    </source>
</evidence>
<comment type="caution">
    <text evidence="1">The sequence shown here is derived from an EMBL/GenBank/DDBJ whole genome shotgun (WGS) entry which is preliminary data.</text>
</comment>
<proteinExistence type="predicted"/>
<name>A0A327S9J7_9FLAO</name>
<reference evidence="1 2" key="1">
    <citation type="submission" date="2018-06" db="EMBL/GenBank/DDBJ databases">
        <title>Genomic Encyclopedia of Archaeal and Bacterial Type Strains, Phase II (KMG-II): from individual species to whole genera.</title>
        <authorList>
            <person name="Goeker M."/>
        </authorList>
    </citation>
    <scope>NUCLEOTIDE SEQUENCE [LARGE SCALE GENOMIC DNA]</scope>
    <source>
        <strain evidence="1 2">DSM 12408</strain>
    </source>
</reference>
<protein>
    <submittedName>
        <fullName evidence="1">Uncharacterized protein</fullName>
    </submittedName>
</protein>
<dbReference type="Proteomes" id="UP000248987">
    <property type="component" value="Unassembled WGS sequence"/>
</dbReference>
<dbReference type="AlphaFoldDB" id="A0A327S9J7"/>
<accession>A0A327S9J7</accession>